<dbReference type="GO" id="GO:0004124">
    <property type="term" value="F:cysteine synthase activity"/>
    <property type="evidence" value="ECO:0007669"/>
    <property type="project" value="UniProtKB-EC"/>
</dbReference>
<keyword evidence="1" id="KW-0808">Transferase</keyword>
<dbReference type="InterPro" id="IPR001216">
    <property type="entry name" value="P-phosphate_BS"/>
</dbReference>
<protein>
    <submittedName>
        <fullName evidence="1">Cysteine synthase</fullName>
        <ecNumber evidence="1">2.5.1.47</ecNumber>
    </submittedName>
    <submittedName>
        <fullName evidence="2">Pyridoxal-phosphate dependent enzyme</fullName>
    </submittedName>
</protein>
<dbReference type="InterPro" id="IPR036052">
    <property type="entry name" value="TrpB-like_PALP_sf"/>
</dbReference>
<dbReference type="EMBL" id="SNXJ01000006">
    <property type="protein sequence ID" value="TDP28261.1"/>
    <property type="molecule type" value="Genomic_DNA"/>
</dbReference>
<reference evidence="2 4" key="2">
    <citation type="submission" date="2019-03" db="EMBL/GenBank/DDBJ databases">
        <title>Genomic Encyclopedia of Type Strains, Phase IV (KMG-IV): sequencing the most valuable type-strain genomes for metagenomic binning, comparative biology and taxonomic classification.</title>
        <authorList>
            <person name="Goeker M."/>
        </authorList>
    </citation>
    <scope>NUCLEOTIDE SEQUENCE [LARGE SCALE GENOMIC DNA]</scope>
    <source>
        <strain evidence="2 4">DSM 17481</strain>
    </source>
</reference>
<dbReference type="EMBL" id="UGSQ01000003">
    <property type="protein sequence ID" value="SUB27260.1"/>
    <property type="molecule type" value="Genomic_DNA"/>
</dbReference>
<sequence length="49" mass="5677">MHKLNCYMEDTPLIKIKNIFGENYANVYVKLEEFNPAGSIKSRVANQMI</sequence>
<proteinExistence type="predicted"/>
<evidence type="ECO:0000313" key="1">
    <source>
        <dbReference type="EMBL" id="SUB27260.1"/>
    </source>
</evidence>
<evidence type="ECO:0000313" key="2">
    <source>
        <dbReference type="EMBL" id="TDP28261.1"/>
    </source>
</evidence>
<dbReference type="Gene3D" id="3.40.50.1100">
    <property type="match status" value="2"/>
</dbReference>
<dbReference type="Proteomes" id="UP000255113">
    <property type="component" value="Unassembled WGS sequence"/>
</dbReference>
<dbReference type="PROSITE" id="PS00901">
    <property type="entry name" value="CYS_SYNTHASE"/>
    <property type="match status" value="1"/>
</dbReference>
<dbReference type="SUPFAM" id="SSF53686">
    <property type="entry name" value="Tryptophan synthase beta subunit-like PLP-dependent enzymes"/>
    <property type="match status" value="1"/>
</dbReference>
<name>A0A379AY90_AVIGA</name>
<dbReference type="EC" id="2.5.1.47" evidence="1"/>
<accession>A0A379AY90</accession>
<evidence type="ECO:0000313" key="3">
    <source>
        <dbReference type="Proteomes" id="UP000255113"/>
    </source>
</evidence>
<organism evidence="1 3">
    <name type="scientific">Avibacterium gallinarum</name>
    <name type="common">Pasteurella gallinarum</name>
    <dbReference type="NCBI Taxonomy" id="755"/>
    <lineage>
        <taxon>Bacteria</taxon>
        <taxon>Pseudomonadati</taxon>
        <taxon>Pseudomonadota</taxon>
        <taxon>Gammaproteobacteria</taxon>
        <taxon>Pasteurellales</taxon>
        <taxon>Pasteurellaceae</taxon>
        <taxon>Avibacterium</taxon>
    </lineage>
</organism>
<dbReference type="Proteomes" id="UP000294683">
    <property type="component" value="Unassembled WGS sequence"/>
</dbReference>
<evidence type="ECO:0000313" key="4">
    <source>
        <dbReference type="Proteomes" id="UP000294683"/>
    </source>
</evidence>
<dbReference type="AlphaFoldDB" id="A0A379AY90"/>
<reference evidence="1 3" key="1">
    <citation type="submission" date="2018-06" db="EMBL/GenBank/DDBJ databases">
        <authorList>
            <consortium name="Pathogen Informatics"/>
            <person name="Doyle S."/>
        </authorList>
    </citation>
    <scope>NUCLEOTIDE SEQUENCE [LARGE SCALE GENOMIC DNA]</scope>
    <source>
        <strain evidence="1 3">NCTC11188</strain>
    </source>
</reference>
<dbReference type="GO" id="GO:0006535">
    <property type="term" value="P:cysteine biosynthetic process from serine"/>
    <property type="evidence" value="ECO:0007669"/>
    <property type="project" value="InterPro"/>
</dbReference>
<keyword evidence="4" id="KW-1185">Reference proteome</keyword>
<gene>
    <name evidence="1" type="primary">cysK_1</name>
    <name evidence="2" type="ORF">EV689_10627</name>
    <name evidence="1" type="ORF">NCTC11188_01582</name>
</gene>